<evidence type="ECO:0000313" key="2">
    <source>
        <dbReference type="EMBL" id="GBF88002.1"/>
    </source>
</evidence>
<sequence>MAAAATATAAAAAPLRAHHQQQQLRRQGAAADVDAAEAALHGARWLQARAAACEALAGGDATPQELTRALFVLLQVDFQAGRLTDLQEASSRPLSALPVSVLLLWGVAALQLDAGAEARSVLSRYCGGADAAGLGPEDALALSRLYGVRVLGEACGEAAAARAWLLSGGTGLTETQQQLLLAELSGVEAAGAGQRSAAAAGPASSSDAAVGGAAGCRGATPDVACSRGADAHRAAGAKPRGGGGGGGDNGGAAAAPTSAAGLISSGGVGGAAQPQSSAFSPFVTFTGEIEELPEDSFGGAAAHLAHTAGSWQQEPAQPEQQTANVWARACEAAARCWESETVQGALEAAGLRDAAPWQLASGAAAAALVAYAVYRERRGVRRGAAALLGGAASGLAQLAGMATGVRPDAMAAAPRAVR</sequence>
<name>A0A2V0NNE4_9CHLO</name>
<feature type="region of interest" description="Disordered" evidence="1">
    <location>
        <begin position="231"/>
        <end position="253"/>
    </location>
</feature>
<organism evidence="2 3">
    <name type="scientific">Raphidocelis subcapitata</name>
    <dbReference type="NCBI Taxonomy" id="307507"/>
    <lineage>
        <taxon>Eukaryota</taxon>
        <taxon>Viridiplantae</taxon>
        <taxon>Chlorophyta</taxon>
        <taxon>core chlorophytes</taxon>
        <taxon>Chlorophyceae</taxon>
        <taxon>CS clade</taxon>
        <taxon>Sphaeropleales</taxon>
        <taxon>Selenastraceae</taxon>
        <taxon>Raphidocelis</taxon>
    </lineage>
</organism>
<accession>A0A2V0NNE4</accession>
<dbReference type="Proteomes" id="UP000247498">
    <property type="component" value="Unassembled WGS sequence"/>
</dbReference>
<proteinExistence type="predicted"/>
<protein>
    <submittedName>
        <fullName evidence="2">Uncharacterized protein</fullName>
    </submittedName>
</protein>
<reference evidence="2 3" key="1">
    <citation type="journal article" date="2018" name="Sci. Rep.">
        <title>Raphidocelis subcapitata (=Pseudokirchneriella subcapitata) provides an insight into genome evolution and environmental adaptations in the Sphaeropleales.</title>
        <authorList>
            <person name="Suzuki S."/>
            <person name="Yamaguchi H."/>
            <person name="Nakajima N."/>
            <person name="Kawachi M."/>
        </authorList>
    </citation>
    <scope>NUCLEOTIDE SEQUENCE [LARGE SCALE GENOMIC DNA]</scope>
    <source>
        <strain evidence="2 3">NIES-35</strain>
    </source>
</reference>
<comment type="caution">
    <text evidence="2">The sequence shown here is derived from an EMBL/GenBank/DDBJ whole genome shotgun (WGS) entry which is preliminary data.</text>
</comment>
<dbReference type="OrthoDB" id="10636986at2759"/>
<dbReference type="EMBL" id="BDRX01000003">
    <property type="protein sequence ID" value="GBF88002.1"/>
    <property type="molecule type" value="Genomic_DNA"/>
</dbReference>
<dbReference type="InParanoid" id="A0A2V0NNE4"/>
<gene>
    <name evidence="2" type="ORF">Rsub_00714</name>
</gene>
<keyword evidence="3" id="KW-1185">Reference proteome</keyword>
<evidence type="ECO:0000256" key="1">
    <source>
        <dbReference type="SAM" id="MobiDB-lite"/>
    </source>
</evidence>
<feature type="compositionally biased region" description="Gly residues" evidence="1">
    <location>
        <begin position="239"/>
        <end position="250"/>
    </location>
</feature>
<dbReference type="AlphaFoldDB" id="A0A2V0NNE4"/>
<evidence type="ECO:0000313" key="3">
    <source>
        <dbReference type="Proteomes" id="UP000247498"/>
    </source>
</evidence>